<dbReference type="Pfam" id="PF00150">
    <property type="entry name" value="Cellulase"/>
    <property type="match status" value="1"/>
</dbReference>
<evidence type="ECO:0000256" key="1">
    <source>
        <dbReference type="ARBA" id="ARBA00005641"/>
    </source>
</evidence>
<dbReference type="Pfam" id="PF00404">
    <property type="entry name" value="Dockerin_1"/>
    <property type="match status" value="1"/>
</dbReference>
<dbReference type="GO" id="GO:0030245">
    <property type="term" value="P:cellulose catabolic process"/>
    <property type="evidence" value="ECO:0007669"/>
    <property type="project" value="UniProtKB-KW"/>
</dbReference>
<keyword evidence="2 7" id="KW-0378">Hydrolase</keyword>
<dbReference type="CDD" id="cd14256">
    <property type="entry name" value="Dockerin_I"/>
    <property type="match status" value="1"/>
</dbReference>
<proteinExistence type="inferred from homology"/>
<dbReference type="PROSITE" id="PS00659">
    <property type="entry name" value="GLYCOSYL_HYDROL_F5"/>
    <property type="match status" value="1"/>
</dbReference>
<protein>
    <submittedName>
        <fullName evidence="10">Cellulase</fullName>
    </submittedName>
</protein>
<dbReference type="InterPro" id="IPR016134">
    <property type="entry name" value="Dockerin_dom"/>
</dbReference>
<evidence type="ECO:0000256" key="8">
    <source>
        <dbReference type="SAM" id="SignalP"/>
    </source>
</evidence>
<reference evidence="10 11" key="1">
    <citation type="submission" date="2013-07" db="EMBL/GenBank/DDBJ databases">
        <authorList>
            <person name="Weinstock G."/>
            <person name="Sodergren E."/>
            <person name="Wylie T."/>
            <person name="Fulton L."/>
            <person name="Fulton R."/>
            <person name="Fronick C."/>
            <person name="O'Laughlin M."/>
            <person name="Godfrey J."/>
            <person name="Miner T."/>
            <person name="Herter B."/>
            <person name="Appelbaum E."/>
            <person name="Cordes M."/>
            <person name="Lek S."/>
            <person name="Wollam A."/>
            <person name="Pepin K.H."/>
            <person name="Palsikar V.B."/>
            <person name="Mitreva M."/>
            <person name="Wilson R.K."/>
        </authorList>
    </citation>
    <scope>NUCLEOTIDE SEQUENCE [LARGE SCALE GENOMIC DNA]</scope>
    <source>
        <strain evidence="10 11">ATCC 27760</strain>
    </source>
</reference>
<dbReference type="Pfam" id="PF18259">
    <property type="entry name" value="CBM65_1"/>
    <property type="match status" value="1"/>
</dbReference>
<gene>
    <name evidence="10" type="ORF">RUMCAL_01253</name>
</gene>
<evidence type="ECO:0000256" key="3">
    <source>
        <dbReference type="ARBA" id="ARBA00023001"/>
    </source>
</evidence>
<dbReference type="PATRIC" id="fig|411473.3.peg.1020"/>
<dbReference type="InterPro" id="IPR002105">
    <property type="entry name" value="Dockerin_1_rpt"/>
</dbReference>
<evidence type="ECO:0000256" key="5">
    <source>
        <dbReference type="ARBA" id="ARBA00023295"/>
    </source>
</evidence>
<dbReference type="InterPro" id="IPR040877">
    <property type="entry name" value="CBM65_1"/>
</dbReference>
<dbReference type="Gene3D" id="3.20.20.80">
    <property type="entry name" value="Glycosidases"/>
    <property type="match status" value="1"/>
</dbReference>
<keyword evidence="11" id="KW-1185">Reference proteome</keyword>
<dbReference type="SUPFAM" id="SSF51445">
    <property type="entry name" value="(Trans)glycosidases"/>
    <property type="match status" value="1"/>
</dbReference>
<dbReference type="AlphaFoldDB" id="U2KVR4"/>
<feature type="chain" id="PRO_5039066289" evidence="8">
    <location>
        <begin position="26"/>
        <end position="593"/>
    </location>
</feature>
<dbReference type="RefSeq" id="WP_021682713.1">
    <property type="nucleotide sequence ID" value="NZ_KI260437.1"/>
</dbReference>
<evidence type="ECO:0000256" key="4">
    <source>
        <dbReference type="ARBA" id="ARBA00023277"/>
    </source>
</evidence>
<evidence type="ECO:0000313" key="10">
    <source>
        <dbReference type="EMBL" id="ERJ96387.1"/>
    </source>
</evidence>
<keyword evidence="4" id="KW-0119">Carbohydrate metabolism</keyword>
<dbReference type="EMBL" id="AWVF01000158">
    <property type="protein sequence ID" value="ERJ96387.1"/>
    <property type="molecule type" value="Genomic_DNA"/>
</dbReference>
<comment type="caution">
    <text evidence="10">The sequence shown here is derived from an EMBL/GenBank/DDBJ whole genome shotgun (WGS) entry which is preliminary data.</text>
</comment>
<dbReference type="SUPFAM" id="SSF63446">
    <property type="entry name" value="Type I dockerin domain"/>
    <property type="match status" value="1"/>
</dbReference>
<keyword evidence="6" id="KW-0624">Polysaccharide degradation</keyword>
<dbReference type="PROSITE" id="PS51766">
    <property type="entry name" value="DOCKERIN"/>
    <property type="match status" value="1"/>
</dbReference>
<dbReference type="InterPro" id="IPR050386">
    <property type="entry name" value="Glycosyl_hydrolase_5"/>
</dbReference>
<dbReference type="GO" id="GO:0005576">
    <property type="term" value="C:extracellular region"/>
    <property type="evidence" value="ECO:0007669"/>
    <property type="project" value="TreeGrafter"/>
</dbReference>
<evidence type="ECO:0000256" key="2">
    <source>
        <dbReference type="ARBA" id="ARBA00022801"/>
    </source>
</evidence>
<keyword evidence="5 7" id="KW-0326">Glycosidase</keyword>
<evidence type="ECO:0000256" key="7">
    <source>
        <dbReference type="RuleBase" id="RU361153"/>
    </source>
</evidence>
<dbReference type="Proteomes" id="UP000016662">
    <property type="component" value="Unassembled WGS sequence"/>
</dbReference>
<dbReference type="InterPro" id="IPR018087">
    <property type="entry name" value="Glyco_hydro_5_CS"/>
</dbReference>
<dbReference type="GO" id="GO:0009986">
    <property type="term" value="C:cell surface"/>
    <property type="evidence" value="ECO:0007669"/>
    <property type="project" value="TreeGrafter"/>
</dbReference>
<accession>U2KVR4</accession>
<dbReference type="PANTHER" id="PTHR31297">
    <property type="entry name" value="GLUCAN ENDO-1,6-BETA-GLUCOSIDASE B"/>
    <property type="match status" value="1"/>
</dbReference>
<name>U2KVR4_9FIRM</name>
<organism evidence="10 11">
    <name type="scientific">Ruminococcus callidus ATCC 27760</name>
    <dbReference type="NCBI Taxonomy" id="411473"/>
    <lineage>
        <taxon>Bacteria</taxon>
        <taxon>Bacillati</taxon>
        <taxon>Bacillota</taxon>
        <taxon>Clostridia</taxon>
        <taxon>Eubacteriales</taxon>
        <taxon>Oscillospiraceae</taxon>
        <taxon>Ruminococcus</taxon>
    </lineage>
</organism>
<dbReference type="HOGENOM" id="CLU_459954_0_0_9"/>
<dbReference type="GO" id="GO:0008422">
    <property type="term" value="F:beta-glucosidase activity"/>
    <property type="evidence" value="ECO:0007669"/>
    <property type="project" value="TreeGrafter"/>
</dbReference>
<evidence type="ECO:0000256" key="6">
    <source>
        <dbReference type="ARBA" id="ARBA00023326"/>
    </source>
</evidence>
<dbReference type="STRING" id="411473.RUMCAL_01253"/>
<dbReference type="Gene3D" id="2.60.120.1070">
    <property type="match status" value="1"/>
</dbReference>
<feature type="signal peptide" evidence="8">
    <location>
        <begin position="1"/>
        <end position="25"/>
    </location>
</feature>
<sequence length="593" mass="66150">MLFQFRKLFAAGTAAVMLLSGMTFFQTTASAEGTMTADDITENMTIGWNIGNSLDSTGYSGETSWGNPRVTQELIDTVKAKGFNTIRVPTTWYQNVTTTTDENGKPVYTISEQWLQRVKEVVDYAYNQDMYVILNLHHEEWINRSDFPTAYEEMSERLKQMWVQIATYFKDYDQHLIFEGMNEPRQTGASYEWQGNAECYEVVNKLDNDFVETVRSIDSPYQNTRLLMIPSYAASAYASSYSALDVPDDDYVAVSLHAYTPYAFAMGDGDHTTFSGNYQSDLDTLFSDIRYYFTDKDIPVVLGEFSASNFNNTAARCDWATYYLTWTKKLGIPCVLWDNNAITNSTSASEAHGYVDRSNNTWYEASEPVVDAMMTVMQDNSIVWGSESHLPTWKHADINSGDNIYENASGLVLDASDGNGGNCTPGLNITAEQISENREIAIRYTGGAAPILALCNDSWGNWTEINAYDIDEEAGIAYYSHEAITKAWGSDLSTAAHLFARAGVNMTIYQISSIAAAELVTDPDVPEKPDQHLPGDVNLDNKVTVVDVVLLQKYLLGEVTLTKEAYNCADVNTDEAVNGLDLSRLRQMSLENA</sequence>
<keyword evidence="3" id="KW-0136">Cellulose degradation</keyword>
<dbReference type="eggNOG" id="COG2730">
    <property type="taxonomic scope" value="Bacteria"/>
</dbReference>
<keyword evidence="8" id="KW-0732">Signal</keyword>
<dbReference type="Gene3D" id="1.10.1330.10">
    <property type="entry name" value="Dockerin domain"/>
    <property type="match status" value="1"/>
</dbReference>
<evidence type="ECO:0000259" key="9">
    <source>
        <dbReference type="PROSITE" id="PS51766"/>
    </source>
</evidence>
<dbReference type="InterPro" id="IPR036439">
    <property type="entry name" value="Dockerin_dom_sf"/>
</dbReference>
<dbReference type="OrthoDB" id="9800955at2"/>
<dbReference type="InterPro" id="IPR017853">
    <property type="entry name" value="GH"/>
</dbReference>
<comment type="similarity">
    <text evidence="1 7">Belongs to the glycosyl hydrolase 5 (cellulase A) family.</text>
</comment>
<dbReference type="PANTHER" id="PTHR31297:SF41">
    <property type="entry name" value="ENDOGLUCANASE, PUTATIVE (AFU_ORTHOLOGUE AFUA_5G01830)-RELATED"/>
    <property type="match status" value="1"/>
</dbReference>
<evidence type="ECO:0000313" key="11">
    <source>
        <dbReference type="Proteomes" id="UP000016662"/>
    </source>
</evidence>
<feature type="domain" description="Dockerin" evidence="9">
    <location>
        <begin position="530"/>
        <end position="593"/>
    </location>
</feature>
<dbReference type="InterPro" id="IPR001547">
    <property type="entry name" value="Glyco_hydro_5"/>
</dbReference>